<organism evidence="2">
    <name type="scientific">marine sediment metagenome</name>
    <dbReference type="NCBI Taxonomy" id="412755"/>
    <lineage>
        <taxon>unclassified sequences</taxon>
        <taxon>metagenomes</taxon>
        <taxon>ecological metagenomes</taxon>
    </lineage>
</organism>
<evidence type="ECO:0000259" key="1">
    <source>
        <dbReference type="Pfam" id="PF03724"/>
    </source>
</evidence>
<comment type="caution">
    <text evidence="2">The sequence shown here is derived from an EMBL/GenBank/DDBJ whole genome shotgun (WGS) entry which is preliminary data.</text>
</comment>
<dbReference type="Pfam" id="PF03724">
    <property type="entry name" value="META"/>
    <property type="match status" value="1"/>
</dbReference>
<dbReference type="InterPro" id="IPR038670">
    <property type="entry name" value="HslJ-like_sf"/>
</dbReference>
<protein>
    <recommendedName>
        <fullName evidence="1">DUF306 domain-containing protein</fullName>
    </recommendedName>
</protein>
<reference evidence="2" key="1">
    <citation type="journal article" date="2014" name="Front. Microbiol.">
        <title>High frequency of phylogenetically diverse reductive dehalogenase-homologous genes in deep subseafloor sedimentary metagenomes.</title>
        <authorList>
            <person name="Kawai M."/>
            <person name="Futagami T."/>
            <person name="Toyoda A."/>
            <person name="Takaki Y."/>
            <person name="Nishi S."/>
            <person name="Hori S."/>
            <person name="Arai W."/>
            <person name="Tsubouchi T."/>
            <person name="Morono Y."/>
            <person name="Uchiyama I."/>
            <person name="Ito T."/>
            <person name="Fujiyama A."/>
            <person name="Inagaki F."/>
            <person name="Takami H."/>
        </authorList>
    </citation>
    <scope>NUCLEOTIDE SEQUENCE</scope>
    <source>
        <strain evidence="2">Expedition CK06-06</strain>
    </source>
</reference>
<feature type="domain" description="DUF306" evidence="1">
    <location>
        <begin position="46"/>
        <end position="128"/>
    </location>
</feature>
<gene>
    <name evidence="2" type="ORF">S01H4_43948</name>
</gene>
<dbReference type="InterPro" id="IPR005184">
    <property type="entry name" value="DUF306_Meta_HslJ"/>
</dbReference>
<name>X1C6D2_9ZZZZ</name>
<dbReference type="EMBL" id="BART01024301">
    <property type="protein sequence ID" value="GAH02932.1"/>
    <property type="molecule type" value="Genomic_DNA"/>
</dbReference>
<sequence length="128" mass="15091">MKNLKIVTIVSMIILVFSCENDLNKATEYLTDNKWIFLGVLHNDTNVEESKPDNLRQMNIVFNNTHRFHAISSCNYFKGYYLILDHHYIKIDSLLSTYMYCINDTIRTWEEKYFNGLKNAATFNFTGD</sequence>
<feature type="non-terminal residue" evidence="2">
    <location>
        <position position="128"/>
    </location>
</feature>
<dbReference type="PROSITE" id="PS51257">
    <property type="entry name" value="PROKAR_LIPOPROTEIN"/>
    <property type="match status" value="1"/>
</dbReference>
<dbReference type="Gene3D" id="2.40.128.270">
    <property type="match status" value="1"/>
</dbReference>
<accession>X1C6D2</accession>
<proteinExistence type="predicted"/>
<evidence type="ECO:0000313" key="2">
    <source>
        <dbReference type="EMBL" id="GAH02932.1"/>
    </source>
</evidence>
<dbReference type="AlphaFoldDB" id="X1C6D2"/>